<proteinExistence type="predicted"/>
<protein>
    <recommendedName>
        <fullName evidence="2">Solute-binding protein family 3/N-terminal domain-containing protein</fullName>
    </recommendedName>
</protein>
<accession>A0A0H2MEU1</accession>
<reference evidence="3 4" key="1">
    <citation type="submission" date="2015-03" db="EMBL/GenBank/DDBJ databases">
        <title>Genome Sequence of Kiloniella spongiae MEBiC09566, isolated from a marine sponge.</title>
        <authorList>
            <person name="Shao Z."/>
            <person name="Wang L."/>
            <person name="Li X."/>
        </authorList>
    </citation>
    <scope>NUCLEOTIDE SEQUENCE [LARGE SCALE GENOMIC DNA]</scope>
    <source>
        <strain evidence="3 4">MEBiC09566</strain>
    </source>
</reference>
<gene>
    <name evidence="3" type="ORF">WH96_10110</name>
</gene>
<dbReference type="SUPFAM" id="SSF53850">
    <property type="entry name" value="Periplasmic binding protein-like II"/>
    <property type="match status" value="1"/>
</dbReference>
<evidence type="ECO:0000313" key="4">
    <source>
        <dbReference type="Proteomes" id="UP000035444"/>
    </source>
</evidence>
<dbReference type="Gene3D" id="3.40.190.10">
    <property type="entry name" value="Periplasmic binding protein-like II"/>
    <property type="match status" value="2"/>
</dbReference>
<dbReference type="PANTHER" id="PTHR35936:SF25">
    <property type="entry name" value="ABC TRANSPORTER SUBSTRATE-BINDING PROTEIN"/>
    <property type="match status" value="1"/>
</dbReference>
<evidence type="ECO:0000256" key="1">
    <source>
        <dbReference type="ARBA" id="ARBA00022729"/>
    </source>
</evidence>
<comment type="caution">
    <text evidence="3">The sequence shown here is derived from an EMBL/GenBank/DDBJ whole genome shotgun (WGS) entry which is preliminary data.</text>
</comment>
<sequence length="235" mass="26309">MLTSGAYAQETGREIKIVATDYPPHIIAAEEGGMDLDILRAVFDDMGYKSTVSFVPTKRALAMVNQGEADVAVPVFYQDDRDGYYTSDAIIDYKPTVFTLNRYDYVLDDLSSLSEHRVVTFVGAGGYFGSKFTKAVNNAVSYNEINNVNAMPELLLMERYSAAVLDENIFYYFYRKENKNRDLSIFDAHAIFPKVAASVGFNNQQLRDSFNQQLAKFCAAGKDQAIIEKYVGATH</sequence>
<dbReference type="InterPro" id="IPR001638">
    <property type="entry name" value="Solute-binding_3/MltF_N"/>
</dbReference>
<dbReference type="STRING" id="1489064.WH96_10110"/>
<keyword evidence="4" id="KW-1185">Reference proteome</keyword>
<dbReference type="PANTHER" id="PTHR35936">
    <property type="entry name" value="MEMBRANE-BOUND LYTIC MUREIN TRANSGLYCOSYLASE F"/>
    <property type="match status" value="1"/>
</dbReference>
<feature type="domain" description="Solute-binding protein family 3/N-terminal" evidence="2">
    <location>
        <begin position="18"/>
        <end position="232"/>
    </location>
</feature>
<name>A0A0H2MEU1_9PROT</name>
<evidence type="ECO:0000259" key="2">
    <source>
        <dbReference type="Pfam" id="PF00497"/>
    </source>
</evidence>
<dbReference type="EMBL" id="LAQL01000006">
    <property type="protein sequence ID" value="KLN61034.1"/>
    <property type="molecule type" value="Genomic_DNA"/>
</dbReference>
<organism evidence="3 4">
    <name type="scientific">Kiloniella spongiae</name>
    <dbReference type="NCBI Taxonomy" id="1489064"/>
    <lineage>
        <taxon>Bacteria</taxon>
        <taxon>Pseudomonadati</taxon>
        <taxon>Pseudomonadota</taxon>
        <taxon>Alphaproteobacteria</taxon>
        <taxon>Rhodospirillales</taxon>
        <taxon>Kiloniellaceae</taxon>
        <taxon>Kiloniella</taxon>
    </lineage>
</organism>
<dbReference type="AlphaFoldDB" id="A0A0H2MEU1"/>
<dbReference type="Pfam" id="PF00497">
    <property type="entry name" value="SBP_bac_3"/>
    <property type="match status" value="1"/>
</dbReference>
<dbReference type="Proteomes" id="UP000035444">
    <property type="component" value="Unassembled WGS sequence"/>
</dbReference>
<keyword evidence="1" id="KW-0732">Signal</keyword>
<evidence type="ECO:0000313" key="3">
    <source>
        <dbReference type="EMBL" id="KLN61034.1"/>
    </source>
</evidence>